<evidence type="ECO:0000256" key="1">
    <source>
        <dbReference type="SAM" id="Phobius"/>
    </source>
</evidence>
<keyword evidence="1" id="KW-1133">Transmembrane helix</keyword>
<keyword evidence="1" id="KW-0812">Transmembrane</keyword>
<dbReference type="RefSeq" id="WP_225308037.1">
    <property type="nucleotide sequence ID" value="NZ_CP015896.1"/>
</dbReference>
<dbReference type="GO" id="GO:0051301">
    <property type="term" value="P:cell division"/>
    <property type="evidence" value="ECO:0007669"/>
    <property type="project" value="UniProtKB-KW"/>
</dbReference>
<dbReference type="Proteomes" id="UP000031847">
    <property type="component" value="Unassembled WGS sequence"/>
</dbReference>
<sequence length="130" mass="14456">MEAKMAAQPKEYFDIETAAKKDSYLIDTETLAPEVLASKFKKFSGVEKVFYLTMVVAALVLAVGLLYVKTKTLEVQGNTMDLRSKISQETTRKTEYDQQILDLTSGTKVLDTANKADLKQNPSNVLKATK</sequence>
<protein>
    <submittedName>
        <fullName evidence="2">Cell division initiation protein</fullName>
    </submittedName>
</protein>
<name>A0A0B8QSL0_LACLL</name>
<organism evidence="2 3">
    <name type="scientific">Lactococcus lactis subsp. lactis</name>
    <name type="common">Streptococcus lactis</name>
    <dbReference type="NCBI Taxonomy" id="1360"/>
    <lineage>
        <taxon>Bacteria</taxon>
        <taxon>Bacillati</taxon>
        <taxon>Bacillota</taxon>
        <taxon>Bacilli</taxon>
        <taxon>Lactobacillales</taxon>
        <taxon>Streptococcaceae</taxon>
        <taxon>Lactococcus</taxon>
    </lineage>
</organism>
<accession>A0A0B8QSL0</accession>
<gene>
    <name evidence="2" type="ORF">JCM5805K_1010</name>
</gene>
<reference evidence="2 3" key="1">
    <citation type="submission" date="2015-01" db="EMBL/GenBank/DDBJ databases">
        <title>Lactococcus lactis subsp.lactis JCM 5805 whole genome shotgun sequence.</title>
        <authorList>
            <person name="Fujii T."/>
            <person name="Tomita Y."/>
            <person name="Ikushima S."/>
            <person name="Fujiwara D."/>
        </authorList>
    </citation>
    <scope>NUCLEOTIDE SEQUENCE [LARGE SCALE GENOMIC DNA]</scope>
    <source>
        <strain evidence="2 3">JCM 5805</strain>
    </source>
</reference>
<keyword evidence="1" id="KW-0472">Membrane</keyword>
<evidence type="ECO:0000313" key="2">
    <source>
        <dbReference type="EMBL" id="GAM79902.1"/>
    </source>
</evidence>
<comment type="caution">
    <text evidence="2">The sequence shown here is derived from an EMBL/GenBank/DDBJ whole genome shotgun (WGS) entry which is preliminary data.</text>
</comment>
<dbReference type="AlphaFoldDB" id="A0A0B8QSL0"/>
<evidence type="ECO:0000313" key="3">
    <source>
        <dbReference type="Proteomes" id="UP000031847"/>
    </source>
</evidence>
<feature type="transmembrane region" description="Helical" evidence="1">
    <location>
        <begin position="49"/>
        <end position="68"/>
    </location>
</feature>
<dbReference type="EMBL" id="BBSI01000017">
    <property type="protein sequence ID" value="GAM79902.1"/>
    <property type="molecule type" value="Genomic_DNA"/>
</dbReference>
<proteinExistence type="predicted"/>
<keyword evidence="2" id="KW-0131">Cell cycle</keyword>
<keyword evidence="2" id="KW-0132">Cell division</keyword>